<dbReference type="RefSeq" id="WP_270947282.1">
    <property type="nucleotide sequence ID" value="NZ_JAQGLA010000004.1"/>
</dbReference>
<dbReference type="InterPro" id="IPR005482">
    <property type="entry name" value="Biotin_COase_C"/>
</dbReference>
<dbReference type="InterPro" id="IPR051602">
    <property type="entry name" value="ACC_Biotin_Carboxylase"/>
</dbReference>
<evidence type="ECO:0000256" key="8">
    <source>
        <dbReference type="PROSITE-ProRule" id="PRU00409"/>
    </source>
</evidence>
<comment type="function">
    <text evidence="1">This protein is a component of the acetyl coenzyme A carboxylase complex; first, biotin carboxylase catalyzes the carboxylation of the carrier protein and then the transcarboxylase transfers the carboxyl group to form malonyl-CoA.</text>
</comment>
<organism evidence="11 12">
    <name type="scientific">Saccharopolyspora oryzae</name>
    <dbReference type="NCBI Taxonomy" id="2997343"/>
    <lineage>
        <taxon>Bacteria</taxon>
        <taxon>Bacillati</taxon>
        <taxon>Actinomycetota</taxon>
        <taxon>Actinomycetes</taxon>
        <taxon>Pseudonocardiales</taxon>
        <taxon>Pseudonocardiaceae</taxon>
        <taxon>Saccharopolyspora</taxon>
    </lineage>
</organism>
<dbReference type="SUPFAM" id="SSF52440">
    <property type="entry name" value="PreATP-grasp domain"/>
    <property type="match status" value="1"/>
</dbReference>
<dbReference type="PANTHER" id="PTHR48095">
    <property type="entry name" value="PYRUVATE CARBOXYLASE SUBUNIT A"/>
    <property type="match status" value="1"/>
</dbReference>
<dbReference type="InterPro" id="IPR005481">
    <property type="entry name" value="BC-like_N"/>
</dbReference>
<keyword evidence="12" id="KW-1185">Reference proteome</keyword>
<evidence type="ECO:0000256" key="2">
    <source>
        <dbReference type="ARBA" id="ARBA00013263"/>
    </source>
</evidence>
<evidence type="ECO:0000313" key="12">
    <source>
        <dbReference type="Proteomes" id="UP001210380"/>
    </source>
</evidence>
<evidence type="ECO:0000259" key="9">
    <source>
        <dbReference type="PROSITE" id="PS50975"/>
    </source>
</evidence>
<keyword evidence="3 11" id="KW-0436">Ligase</keyword>
<reference evidence="11 12" key="1">
    <citation type="submission" date="2022-11" db="EMBL/GenBank/DDBJ databases">
        <title>Draft genome sequence of Saccharopolyspora sp. WRP15-2 isolated from rhizosphere soils of wild rice in Thailand.</title>
        <authorList>
            <person name="Duangmal K."/>
            <person name="Kammanee S."/>
            <person name="Muangham S."/>
        </authorList>
    </citation>
    <scope>NUCLEOTIDE SEQUENCE [LARGE SCALE GENOMIC DNA]</scope>
    <source>
        <strain evidence="11 12">WRP15-2</strain>
    </source>
</reference>
<dbReference type="NCBIfam" id="NF006367">
    <property type="entry name" value="PRK08591.1"/>
    <property type="match status" value="1"/>
</dbReference>
<feature type="domain" description="ATP-grasp" evidence="9">
    <location>
        <begin position="120"/>
        <end position="315"/>
    </location>
</feature>
<dbReference type="SUPFAM" id="SSF51246">
    <property type="entry name" value="Rudiment single hybrid motif"/>
    <property type="match status" value="1"/>
</dbReference>
<dbReference type="PROSITE" id="PS50979">
    <property type="entry name" value="BC"/>
    <property type="match status" value="1"/>
</dbReference>
<dbReference type="EC" id="6.3.4.14" evidence="2"/>
<evidence type="ECO:0000256" key="5">
    <source>
        <dbReference type="ARBA" id="ARBA00022840"/>
    </source>
</evidence>
<dbReference type="PROSITE" id="PS50975">
    <property type="entry name" value="ATP_GRASP"/>
    <property type="match status" value="1"/>
</dbReference>
<evidence type="ECO:0000256" key="7">
    <source>
        <dbReference type="ARBA" id="ARBA00048600"/>
    </source>
</evidence>
<comment type="caution">
    <text evidence="11">The sequence shown here is derived from an EMBL/GenBank/DDBJ whole genome shotgun (WGS) entry which is preliminary data.</text>
</comment>
<evidence type="ECO:0000256" key="4">
    <source>
        <dbReference type="ARBA" id="ARBA00022741"/>
    </source>
</evidence>
<dbReference type="Gene3D" id="3.30.1490.20">
    <property type="entry name" value="ATP-grasp fold, A domain"/>
    <property type="match status" value="1"/>
</dbReference>
<dbReference type="InterPro" id="IPR011761">
    <property type="entry name" value="ATP-grasp"/>
</dbReference>
<dbReference type="InterPro" id="IPR016185">
    <property type="entry name" value="PreATP-grasp_dom_sf"/>
</dbReference>
<dbReference type="Pfam" id="PF02786">
    <property type="entry name" value="CPSase_L_D2"/>
    <property type="match status" value="1"/>
</dbReference>
<evidence type="ECO:0000313" key="11">
    <source>
        <dbReference type="EMBL" id="MDA3624715.1"/>
    </source>
</evidence>
<evidence type="ECO:0000256" key="1">
    <source>
        <dbReference type="ARBA" id="ARBA00003761"/>
    </source>
</evidence>
<gene>
    <name evidence="11" type="ORF">OU415_04640</name>
</gene>
<name>A0ABT4USP3_9PSEU</name>
<proteinExistence type="predicted"/>
<dbReference type="InterPro" id="IPR013815">
    <property type="entry name" value="ATP_grasp_subdomain_1"/>
</dbReference>
<dbReference type="GO" id="GO:0003989">
    <property type="term" value="F:acetyl-CoA carboxylase activity"/>
    <property type="evidence" value="ECO:0007669"/>
    <property type="project" value="UniProtKB-EC"/>
</dbReference>
<dbReference type="Proteomes" id="UP001210380">
    <property type="component" value="Unassembled WGS sequence"/>
</dbReference>
<dbReference type="PANTHER" id="PTHR48095:SF2">
    <property type="entry name" value="BIOTIN CARBOXYLASE, CHLOROPLASTIC"/>
    <property type="match status" value="1"/>
</dbReference>
<feature type="domain" description="Biotin carboxylation" evidence="10">
    <location>
        <begin position="1"/>
        <end position="446"/>
    </location>
</feature>
<dbReference type="SMART" id="SM00878">
    <property type="entry name" value="Biotin_carb_C"/>
    <property type="match status" value="1"/>
</dbReference>
<dbReference type="InterPro" id="IPR011054">
    <property type="entry name" value="Rudment_hybrid_motif"/>
</dbReference>
<dbReference type="PROSITE" id="PS00866">
    <property type="entry name" value="CPSASE_1"/>
    <property type="match status" value="1"/>
</dbReference>
<evidence type="ECO:0000256" key="6">
    <source>
        <dbReference type="ARBA" id="ARBA00023267"/>
    </source>
</evidence>
<evidence type="ECO:0000259" key="10">
    <source>
        <dbReference type="PROSITE" id="PS50979"/>
    </source>
</evidence>
<keyword evidence="5 8" id="KW-0067">ATP-binding</keyword>
<dbReference type="InterPro" id="IPR011764">
    <property type="entry name" value="Biotin_carboxylation_dom"/>
</dbReference>
<keyword evidence="4 8" id="KW-0547">Nucleotide-binding</keyword>
<accession>A0ABT4USP3</accession>
<sequence>MFEKVLVANRGEIALRVIRSCDELGIRTVAVHSTVDRDSAPVRAADESVQIGPPSPTRSYLNAAAVLEAAARTGAEAIHPGYGFLSEDAFFADACENAGITLIGPPAAVMARLGDKTSARATMVQAGLPLLPGSVDPLAPEDALELANSIGYPVIVKAAAGGGGRGMRIVRRGEDFAEAYRQTQATAQLLFGDGRVYVEKYLERARHVEVQVLADGHGRVIHLGERDCTMQRRHQKLVEETPAPRLPDGLAERICAAAVTGARAAGYVGAGTFEFLVQDGDFYFMEVNCRIQVEHPVTEVVTGIDLVREQIRIAAGHALELGQDEVERRGVAIECRINAEDPAADFMPTPGLLREFVPSGGPFVRVDTHAHAGYEVPPNYDSLLAKLVVWGRDREEAIGRMRRAIGEFRIEGDRVRTTGDFLRRIIDDERFRKAEHTTRLAEELARAATS</sequence>
<comment type="catalytic activity">
    <reaction evidence="7">
        <text>N(6)-biotinyl-L-lysyl-[protein] + hydrogencarbonate + ATP = N(6)-carboxybiotinyl-L-lysyl-[protein] + ADP + phosphate + H(+)</text>
        <dbReference type="Rhea" id="RHEA:13501"/>
        <dbReference type="Rhea" id="RHEA-COMP:10505"/>
        <dbReference type="Rhea" id="RHEA-COMP:10506"/>
        <dbReference type="ChEBI" id="CHEBI:15378"/>
        <dbReference type="ChEBI" id="CHEBI:17544"/>
        <dbReference type="ChEBI" id="CHEBI:30616"/>
        <dbReference type="ChEBI" id="CHEBI:43474"/>
        <dbReference type="ChEBI" id="CHEBI:83144"/>
        <dbReference type="ChEBI" id="CHEBI:83145"/>
        <dbReference type="ChEBI" id="CHEBI:456216"/>
        <dbReference type="EC" id="6.3.4.14"/>
    </reaction>
</comment>
<dbReference type="InterPro" id="IPR005479">
    <property type="entry name" value="CPAse_ATP-bd"/>
</dbReference>
<dbReference type="EMBL" id="JAQGLA010000004">
    <property type="protein sequence ID" value="MDA3624715.1"/>
    <property type="molecule type" value="Genomic_DNA"/>
</dbReference>
<dbReference type="Pfam" id="PF00289">
    <property type="entry name" value="Biotin_carb_N"/>
    <property type="match status" value="1"/>
</dbReference>
<evidence type="ECO:0000256" key="3">
    <source>
        <dbReference type="ARBA" id="ARBA00022598"/>
    </source>
</evidence>
<dbReference type="Pfam" id="PF02785">
    <property type="entry name" value="Biotin_carb_C"/>
    <property type="match status" value="1"/>
</dbReference>
<keyword evidence="6" id="KW-0092">Biotin</keyword>
<protein>
    <recommendedName>
        <fullName evidence="2">biotin carboxylase</fullName>
        <ecNumber evidence="2">6.3.4.14</ecNumber>
    </recommendedName>
</protein>
<dbReference type="Gene3D" id="3.30.470.20">
    <property type="entry name" value="ATP-grasp fold, B domain"/>
    <property type="match status" value="1"/>
</dbReference>
<dbReference type="SUPFAM" id="SSF56059">
    <property type="entry name" value="Glutathione synthetase ATP-binding domain-like"/>
    <property type="match status" value="1"/>
</dbReference>